<dbReference type="Pfam" id="PF19578">
    <property type="entry name" value="DUF6090"/>
    <property type="match status" value="1"/>
</dbReference>
<evidence type="ECO:0000313" key="1">
    <source>
        <dbReference type="EMBL" id="MFC3879578.1"/>
    </source>
</evidence>
<organism evidence="1 2">
    <name type="scientific">Algoriphagus namhaensis</name>
    <dbReference type="NCBI Taxonomy" id="915353"/>
    <lineage>
        <taxon>Bacteria</taxon>
        <taxon>Pseudomonadati</taxon>
        <taxon>Bacteroidota</taxon>
        <taxon>Cytophagia</taxon>
        <taxon>Cytophagales</taxon>
        <taxon>Cyclobacteriaceae</taxon>
        <taxon>Algoriphagus</taxon>
    </lineage>
</organism>
<dbReference type="EMBL" id="JBHRZS010000006">
    <property type="protein sequence ID" value="MFC3879578.1"/>
    <property type="molecule type" value="Genomic_DNA"/>
</dbReference>
<comment type="caution">
    <text evidence="1">The sequence shown here is derived from an EMBL/GenBank/DDBJ whole genome shotgun (WGS) entry which is preliminary data.</text>
</comment>
<protein>
    <submittedName>
        <fullName evidence="1">DUF6090 family protein</fullName>
    </submittedName>
</protein>
<name>A0ABV8ANJ2_9BACT</name>
<dbReference type="InterPro" id="IPR045749">
    <property type="entry name" value="DUF6090"/>
</dbReference>
<accession>A0ABV8ANJ2</accession>
<sequence>MKYAIGEILLVTIGILIALSVNTWNTSRQNLATEIEILEELKKGLIQDKTVLEGALKNYRRDSIHLHRLDSLLKFPNQEYSEDLNTLFGKVYGIRFNRLNSAFYEDLKSAGLQIIQNKDLRLRIVNLFETNYKILQGHLDNEQNINQVTRPYYLANFTEINFQESANPIDYKKIWTDPYFKNIVHYRIITLNLNQLQEYNKAINTMNDLIGEIDSYLLSK</sequence>
<gene>
    <name evidence="1" type="ORF">ACFOSV_05305</name>
</gene>
<dbReference type="RefSeq" id="WP_377904132.1">
    <property type="nucleotide sequence ID" value="NZ_JBHRZS010000006.1"/>
</dbReference>
<keyword evidence="2" id="KW-1185">Reference proteome</keyword>
<proteinExistence type="predicted"/>
<reference evidence="2" key="1">
    <citation type="journal article" date="2019" name="Int. J. Syst. Evol. Microbiol.">
        <title>The Global Catalogue of Microorganisms (GCM) 10K type strain sequencing project: providing services to taxonomists for standard genome sequencing and annotation.</title>
        <authorList>
            <consortium name="The Broad Institute Genomics Platform"/>
            <consortium name="The Broad Institute Genome Sequencing Center for Infectious Disease"/>
            <person name="Wu L."/>
            <person name="Ma J."/>
        </authorList>
    </citation>
    <scope>NUCLEOTIDE SEQUENCE [LARGE SCALE GENOMIC DNA]</scope>
    <source>
        <strain evidence="2">CCUG 60523</strain>
    </source>
</reference>
<dbReference type="Proteomes" id="UP001595805">
    <property type="component" value="Unassembled WGS sequence"/>
</dbReference>
<evidence type="ECO:0000313" key="2">
    <source>
        <dbReference type="Proteomes" id="UP001595805"/>
    </source>
</evidence>